<evidence type="ECO:0000313" key="3">
    <source>
        <dbReference type="Proteomes" id="UP000244930"/>
    </source>
</evidence>
<dbReference type="PANTHER" id="PTHR33164:SF104">
    <property type="entry name" value="TRANSCRIPTIONAL REGULATORY PROTEIN"/>
    <property type="match status" value="1"/>
</dbReference>
<accession>A0A2U8GN58</accession>
<gene>
    <name evidence="2" type="ORF">CEW83_06585</name>
</gene>
<dbReference type="KEGG" id="acom:CEW83_06585"/>
<sequence>MGSVFCLLESILKTILRSMNPRCRTRCEDMLRMTAESFPEIHSPGMRFIARVFRLRDLIFENAQREMSRFELSPVEYSVLATLRKTPSPHALRPSDIYKGMLITSGGLTKVLKGLEQRGLLLREDDDTDRRGSRVRLTPAGIELIEVAMKTVIGSDIAMLQRVASPEQLDALAEALQPFTENLDL</sequence>
<dbReference type="AlphaFoldDB" id="A0A2U8GN58"/>
<dbReference type="InterPro" id="IPR000835">
    <property type="entry name" value="HTH_MarR-typ"/>
</dbReference>
<evidence type="ECO:0000259" key="1">
    <source>
        <dbReference type="PROSITE" id="PS50995"/>
    </source>
</evidence>
<reference evidence="2 3" key="1">
    <citation type="submission" date="2017-06" db="EMBL/GenBank/DDBJ databases">
        <title>Azoarcus.</title>
        <authorList>
            <person name="Woo J.-H."/>
            <person name="Kim H.-S."/>
        </authorList>
    </citation>
    <scope>NUCLEOTIDE SEQUENCE [LARGE SCALE GENOMIC DNA]</scope>
    <source>
        <strain evidence="2 3">TSPY31</strain>
    </source>
</reference>
<dbReference type="InterPro" id="IPR039422">
    <property type="entry name" value="MarR/SlyA-like"/>
</dbReference>
<dbReference type="InterPro" id="IPR036390">
    <property type="entry name" value="WH_DNA-bd_sf"/>
</dbReference>
<proteinExistence type="predicted"/>
<organism evidence="2 3">
    <name type="scientific">Parazoarcus communis</name>
    <dbReference type="NCBI Taxonomy" id="41977"/>
    <lineage>
        <taxon>Bacteria</taxon>
        <taxon>Pseudomonadati</taxon>
        <taxon>Pseudomonadota</taxon>
        <taxon>Betaproteobacteria</taxon>
        <taxon>Rhodocyclales</taxon>
        <taxon>Zoogloeaceae</taxon>
        <taxon>Parazoarcus</taxon>
    </lineage>
</organism>
<protein>
    <submittedName>
        <fullName evidence="2">MarR family transcriptional regulator</fullName>
    </submittedName>
</protein>
<dbReference type="PRINTS" id="PR00598">
    <property type="entry name" value="HTHMARR"/>
</dbReference>
<dbReference type="Pfam" id="PF12802">
    <property type="entry name" value="MarR_2"/>
    <property type="match status" value="1"/>
</dbReference>
<dbReference type="GO" id="GO:0003700">
    <property type="term" value="F:DNA-binding transcription factor activity"/>
    <property type="evidence" value="ECO:0007669"/>
    <property type="project" value="InterPro"/>
</dbReference>
<dbReference type="SMART" id="SM00347">
    <property type="entry name" value="HTH_MARR"/>
    <property type="match status" value="1"/>
</dbReference>
<dbReference type="PROSITE" id="PS50995">
    <property type="entry name" value="HTH_MARR_2"/>
    <property type="match status" value="1"/>
</dbReference>
<dbReference type="PANTHER" id="PTHR33164">
    <property type="entry name" value="TRANSCRIPTIONAL REGULATOR, MARR FAMILY"/>
    <property type="match status" value="1"/>
</dbReference>
<keyword evidence="3" id="KW-1185">Reference proteome</keyword>
<dbReference type="SUPFAM" id="SSF46785">
    <property type="entry name" value="Winged helix' DNA-binding domain"/>
    <property type="match status" value="1"/>
</dbReference>
<dbReference type="GO" id="GO:0006950">
    <property type="term" value="P:response to stress"/>
    <property type="evidence" value="ECO:0007669"/>
    <property type="project" value="TreeGrafter"/>
</dbReference>
<evidence type="ECO:0000313" key="2">
    <source>
        <dbReference type="EMBL" id="AWI74930.1"/>
    </source>
</evidence>
<dbReference type="Proteomes" id="UP000244930">
    <property type="component" value="Chromosome"/>
</dbReference>
<dbReference type="InterPro" id="IPR036388">
    <property type="entry name" value="WH-like_DNA-bd_sf"/>
</dbReference>
<name>A0A2U8GN58_9RHOO</name>
<feature type="domain" description="HTH marR-type" evidence="1">
    <location>
        <begin position="42"/>
        <end position="181"/>
    </location>
</feature>
<dbReference type="Gene3D" id="1.10.10.10">
    <property type="entry name" value="Winged helix-like DNA-binding domain superfamily/Winged helix DNA-binding domain"/>
    <property type="match status" value="1"/>
</dbReference>
<dbReference type="EMBL" id="CP022187">
    <property type="protein sequence ID" value="AWI74930.1"/>
    <property type="molecule type" value="Genomic_DNA"/>
</dbReference>